<keyword evidence="2" id="KW-0548">Nucleotidyltransferase</keyword>
<dbReference type="GO" id="GO:0003964">
    <property type="term" value="F:RNA-directed DNA polymerase activity"/>
    <property type="evidence" value="ECO:0007669"/>
    <property type="project" value="UniProtKB-KW"/>
</dbReference>
<keyword evidence="2" id="KW-0695">RNA-directed DNA polymerase</keyword>
<gene>
    <name evidence="2" type="ORF">PHMEG_00031361</name>
</gene>
<comment type="caution">
    <text evidence="2">The sequence shown here is derived from an EMBL/GenBank/DDBJ whole genome shotgun (WGS) entry which is preliminary data.</text>
</comment>
<protein>
    <submittedName>
        <fullName evidence="2">Reverse transcriptase</fullName>
    </submittedName>
</protein>
<accession>A0A225UZ14</accession>
<dbReference type="Proteomes" id="UP000198211">
    <property type="component" value="Unassembled WGS sequence"/>
</dbReference>
<dbReference type="EMBL" id="NBNE01009874">
    <property type="protein sequence ID" value="OWY97987.1"/>
    <property type="molecule type" value="Genomic_DNA"/>
</dbReference>
<evidence type="ECO:0000256" key="1">
    <source>
        <dbReference type="SAM" id="MobiDB-lite"/>
    </source>
</evidence>
<name>A0A225UZ14_9STRA</name>
<keyword evidence="2" id="KW-0808">Transferase</keyword>
<proteinExistence type="predicted"/>
<sequence length="89" mass="9935">MAYLSQSNGSAERMDQTATRVLKMYVQDRDQRDWDEYAERSPSRSTPQGIGSEVKPLSTWYMGALVGTIEIREGGDIGCKSSTSKPENK</sequence>
<dbReference type="AlphaFoldDB" id="A0A225UZ14"/>
<feature type="compositionally biased region" description="Basic and acidic residues" evidence="1">
    <location>
        <begin position="33"/>
        <end position="42"/>
    </location>
</feature>
<keyword evidence="3" id="KW-1185">Reference proteome</keyword>
<reference evidence="3" key="1">
    <citation type="submission" date="2017-03" db="EMBL/GenBank/DDBJ databases">
        <title>Phytopthora megakarya and P. palmivora, two closely related causual agents of cacao black pod achieved similar genome size and gene model numbers by different mechanisms.</title>
        <authorList>
            <person name="Ali S."/>
            <person name="Shao J."/>
            <person name="Larry D.J."/>
            <person name="Kronmiller B."/>
            <person name="Shen D."/>
            <person name="Strem M.D."/>
            <person name="Melnick R.L."/>
            <person name="Guiltinan M.J."/>
            <person name="Tyler B.M."/>
            <person name="Meinhardt L.W."/>
            <person name="Bailey B.A."/>
        </authorList>
    </citation>
    <scope>NUCLEOTIDE SEQUENCE [LARGE SCALE GENOMIC DNA]</scope>
    <source>
        <strain evidence="3">zdho120</strain>
    </source>
</reference>
<evidence type="ECO:0000313" key="2">
    <source>
        <dbReference type="EMBL" id="OWY97987.1"/>
    </source>
</evidence>
<organism evidence="2 3">
    <name type="scientific">Phytophthora megakarya</name>
    <dbReference type="NCBI Taxonomy" id="4795"/>
    <lineage>
        <taxon>Eukaryota</taxon>
        <taxon>Sar</taxon>
        <taxon>Stramenopiles</taxon>
        <taxon>Oomycota</taxon>
        <taxon>Peronosporomycetes</taxon>
        <taxon>Peronosporales</taxon>
        <taxon>Peronosporaceae</taxon>
        <taxon>Phytophthora</taxon>
    </lineage>
</organism>
<feature type="region of interest" description="Disordered" evidence="1">
    <location>
        <begin position="33"/>
        <end position="53"/>
    </location>
</feature>
<evidence type="ECO:0000313" key="3">
    <source>
        <dbReference type="Proteomes" id="UP000198211"/>
    </source>
</evidence>